<reference evidence="2 3" key="1">
    <citation type="journal article" date="2014" name="PLoS ONE">
        <title>Identification and Characterization of a New Erythromycin Biosynthetic Gene Cluster in Actinopolyspora erythraea YIM90600, a Novel Erythronolide-Producing Halophilic Actinomycete Isolated from Salt Field.</title>
        <authorList>
            <person name="Chen D."/>
            <person name="Feng J."/>
            <person name="Huang L."/>
            <person name="Zhang Q."/>
            <person name="Wu J."/>
            <person name="Zhu X."/>
            <person name="Duan Y."/>
            <person name="Xu Z."/>
        </authorList>
    </citation>
    <scope>NUCLEOTIDE SEQUENCE [LARGE SCALE GENOMIC DNA]</scope>
    <source>
        <strain evidence="2 3">YIM90600</strain>
    </source>
</reference>
<protein>
    <submittedName>
        <fullName evidence="1">Uncharacterized protein</fullName>
    </submittedName>
</protein>
<dbReference type="Proteomes" id="UP000215043">
    <property type="component" value="Chromosome"/>
</dbReference>
<dbReference type="Proteomes" id="UP000029737">
    <property type="component" value="Unassembled WGS sequence"/>
</dbReference>
<name>A0A099D8A6_9ACTN</name>
<gene>
    <name evidence="1" type="ORF">CDG81_07425</name>
    <name evidence="2" type="ORF">IL38_09280</name>
</gene>
<dbReference type="EMBL" id="CP022752">
    <property type="protein sequence ID" value="ASU78160.1"/>
    <property type="molecule type" value="Genomic_DNA"/>
</dbReference>
<sequence>MTVTIERSAETVDSRGTTTGITIAARRSPTTARTADFLGARMSTARPARHAWTAGADVDRRITVPHPEMNTMITMAV</sequence>
<dbReference type="EMBL" id="JPMV01000016">
    <property type="protein sequence ID" value="KGI81620.1"/>
    <property type="molecule type" value="Genomic_DNA"/>
</dbReference>
<evidence type="ECO:0000313" key="2">
    <source>
        <dbReference type="EMBL" id="KGI81620.1"/>
    </source>
</evidence>
<dbReference type="KEGG" id="aey:CDG81_07425"/>
<evidence type="ECO:0000313" key="3">
    <source>
        <dbReference type="Proteomes" id="UP000029737"/>
    </source>
</evidence>
<evidence type="ECO:0000313" key="1">
    <source>
        <dbReference type="EMBL" id="ASU78160.1"/>
    </source>
</evidence>
<dbReference type="HOGENOM" id="CLU_2630110_0_0_11"/>
<keyword evidence="3" id="KW-1185">Reference proteome</keyword>
<reference evidence="1 4" key="2">
    <citation type="submission" date="2017-08" db="EMBL/GenBank/DDBJ databases">
        <title>The complete genome sequence of moderately halophilic actinomycete Actinopolyspora erythraea YIM 90600, the producer of novel erythromycin, novel actinopolysporins A-C and tubercidin.</title>
        <authorList>
            <person name="Yin M."/>
            <person name="Tang S."/>
        </authorList>
    </citation>
    <scope>NUCLEOTIDE SEQUENCE [LARGE SCALE GENOMIC DNA]</scope>
    <source>
        <strain evidence="1 4">YIM 90600</strain>
    </source>
</reference>
<proteinExistence type="predicted"/>
<evidence type="ECO:0000313" key="4">
    <source>
        <dbReference type="Proteomes" id="UP000215043"/>
    </source>
</evidence>
<organism evidence="1 4">
    <name type="scientific">Actinopolyspora erythraea</name>
    <dbReference type="NCBI Taxonomy" id="414996"/>
    <lineage>
        <taxon>Bacteria</taxon>
        <taxon>Bacillati</taxon>
        <taxon>Actinomycetota</taxon>
        <taxon>Actinomycetes</taxon>
        <taxon>Actinopolysporales</taxon>
        <taxon>Actinopolysporaceae</taxon>
        <taxon>Actinopolyspora</taxon>
    </lineage>
</organism>
<dbReference type="AlphaFoldDB" id="A0A099D8A6"/>
<accession>A0A099D8A6</accession>